<dbReference type="Proteomes" id="UP000255224">
    <property type="component" value="Unassembled WGS sequence"/>
</dbReference>
<reference evidence="4" key="2">
    <citation type="submission" date="2018-11" db="EMBL/GenBank/DDBJ databases">
        <title>Proposal to divide the Flavobacteriaceae and reorganize its genera based on Amino Acid Identity values calculated from whole genome sequences.</title>
        <authorList>
            <person name="Nicholson A.C."/>
            <person name="Gulvik C.A."/>
            <person name="Whitney A.M."/>
            <person name="Humrighouse B.W."/>
            <person name="Bell M."/>
            <person name="Holmes B."/>
            <person name="Steigerwalt A.G."/>
            <person name="Villarma A."/>
            <person name="Sheth M."/>
            <person name="Batra D."/>
            <person name="Pryor J."/>
            <person name="Bernardet J.-F."/>
            <person name="Hugo C."/>
            <person name="Kampfer P."/>
            <person name="Newman J."/>
            <person name="McQuiston J.R."/>
        </authorList>
    </citation>
    <scope>NUCLEOTIDE SEQUENCE [LARGE SCALE GENOMIC DNA]</scope>
    <source>
        <strain evidence="4">G0188</strain>
    </source>
</reference>
<dbReference type="AlphaFoldDB" id="A0A376EJP1"/>
<evidence type="ECO:0000313" key="4">
    <source>
        <dbReference type="Proteomes" id="UP000273270"/>
    </source>
</evidence>
<organism evidence="2 3">
    <name type="scientific">Chryseobacterium carnipullorum</name>
    <dbReference type="NCBI Taxonomy" id="1124835"/>
    <lineage>
        <taxon>Bacteria</taxon>
        <taxon>Pseudomonadati</taxon>
        <taxon>Bacteroidota</taxon>
        <taxon>Flavobacteriia</taxon>
        <taxon>Flavobacteriales</taxon>
        <taxon>Weeksellaceae</taxon>
        <taxon>Chryseobacterium group</taxon>
        <taxon>Chryseobacterium</taxon>
    </lineage>
</organism>
<protein>
    <submittedName>
        <fullName evidence="2">Uncharacterized protein</fullName>
    </submittedName>
</protein>
<accession>A0A376EJP1</accession>
<dbReference type="EMBL" id="CP033920">
    <property type="protein sequence ID" value="AZA47337.1"/>
    <property type="molecule type" value="Genomic_DNA"/>
</dbReference>
<dbReference type="OrthoDB" id="1242507at2"/>
<name>A0A376EJP1_CHRCU</name>
<reference evidence="1" key="3">
    <citation type="submission" date="2018-11" db="EMBL/GenBank/DDBJ databases">
        <title>Proposal to divide the Flavobacteriaceae and reorganize its genera based on Amino Acid Identity values calculated from whole genome sequences.</title>
        <authorList>
            <person name="Nicholson A.C."/>
            <person name="Gulvik C.A."/>
            <person name="Whitney A.M."/>
            <person name="Humrighouse B.W."/>
            <person name="Bell M."/>
            <person name="Holmes B."/>
            <person name="Steigerwalt A."/>
            <person name="Villarma A."/>
            <person name="Sheth M."/>
            <person name="Batra D."/>
            <person name="Pryor J."/>
            <person name="Bernardet J.-F."/>
            <person name="Hugo C."/>
            <person name="Kampfer P."/>
            <person name="Newman J."/>
            <person name="Mcquiston J.R."/>
        </authorList>
    </citation>
    <scope>NUCLEOTIDE SEQUENCE [LARGE SCALE GENOMIC DNA]</scope>
    <source>
        <strain evidence="1">G0188</strain>
    </source>
</reference>
<dbReference type="Proteomes" id="UP000273270">
    <property type="component" value="Chromosome"/>
</dbReference>
<accession>A0A3G6LY05</accession>
<sequence length="292" mass="33909">MKQSFLGKRIVFILLLYYSALSSQKLTIINNQTESITIKNSKEEVIIKGGNKREFSNVVNRVSINGTQDLDRLLTLYLEPNEKLIITVQKDNKIAYTGDQANVNEYLNEKLNVDTFGKMKDYLKASEKKNLGSLKITSELFLADVLKKVNLSSIVSSSEDSDLTKKIKNHIKYNWLYTVFSAIISLKDKNFTSQVITYYYKKYIDSDITQYSCNGVFPYNVMVILVKNKDAVPAQFPIYPIVEPTDSDSINQYLPRSCQKFYFLEKYRYLNHINDPKKDYYEKVLNEKFNDQ</sequence>
<dbReference type="RefSeq" id="WP_123877029.1">
    <property type="nucleotide sequence ID" value="NZ_CP033920.1"/>
</dbReference>
<evidence type="ECO:0000313" key="1">
    <source>
        <dbReference type="EMBL" id="AZA47337.1"/>
    </source>
</evidence>
<keyword evidence="4" id="KW-1185">Reference proteome</keyword>
<evidence type="ECO:0000313" key="3">
    <source>
        <dbReference type="Proteomes" id="UP000255224"/>
    </source>
</evidence>
<dbReference type="KEGG" id="ccau:EG346_03675"/>
<reference evidence="2 3" key="1">
    <citation type="submission" date="2018-06" db="EMBL/GenBank/DDBJ databases">
        <authorList>
            <consortium name="Pathogen Informatics"/>
            <person name="Doyle S."/>
        </authorList>
    </citation>
    <scope>NUCLEOTIDE SEQUENCE [LARGE SCALE GENOMIC DNA]</scope>
    <source>
        <strain evidence="2 3">NCTC13533</strain>
    </source>
</reference>
<dbReference type="EMBL" id="UFVQ01000003">
    <property type="protein sequence ID" value="STD09517.1"/>
    <property type="molecule type" value="Genomic_DNA"/>
</dbReference>
<gene>
    <name evidence="1" type="ORF">EG346_03675</name>
    <name evidence="2" type="ORF">NCTC13533_04604</name>
</gene>
<evidence type="ECO:0000313" key="2">
    <source>
        <dbReference type="EMBL" id="STD09517.1"/>
    </source>
</evidence>
<proteinExistence type="predicted"/>